<organism evidence="1 2">
    <name type="scientific">Septoria linicola</name>
    <dbReference type="NCBI Taxonomy" id="215465"/>
    <lineage>
        <taxon>Eukaryota</taxon>
        <taxon>Fungi</taxon>
        <taxon>Dikarya</taxon>
        <taxon>Ascomycota</taxon>
        <taxon>Pezizomycotina</taxon>
        <taxon>Dothideomycetes</taxon>
        <taxon>Dothideomycetidae</taxon>
        <taxon>Mycosphaerellales</taxon>
        <taxon>Mycosphaerellaceae</taxon>
        <taxon>Septoria</taxon>
    </lineage>
</organism>
<protein>
    <submittedName>
        <fullName evidence="1">Uncharacterized protein</fullName>
    </submittedName>
</protein>
<accession>A0A9Q9AJM4</accession>
<sequence length="179" mass="20881">MGTPTASHYTYFDWPAQVLIAMVYAKLYWSVNADAAIEFYLEYKDLKGMWDGYACNAILAALQRDWAPPCELFERFVTHVTRHHDSASGHQNSFKSRAVRAQLMLFHPEKPDPALYLDWIRSPGAVERMKQWKKDAKSGPVPHTHYEPLICFVYREPAKMLGLLRTFSLTWMRMYGMRD</sequence>
<dbReference type="AlphaFoldDB" id="A0A9Q9AJM4"/>
<proteinExistence type="predicted"/>
<evidence type="ECO:0000313" key="2">
    <source>
        <dbReference type="Proteomes" id="UP001056384"/>
    </source>
</evidence>
<dbReference type="Proteomes" id="UP001056384">
    <property type="component" value="Chromosome 3"/>
</dbReference>
<gene>
    <name evidence="1" type="ORF">Slin15195_G038730</name>
</gene>
<evidence type="ECO:0000313" key="1">
    <source>
        <dbReference type="EMBL" id="USW50554.1"/>
    </source>
</evidence>
<keyword evidence="2" id="KW-1185">Reference proteome</keyword>
<dbReference type="EMBL" id="CP099420">
    <property type="protein sequence ID" value="USW50554.1"/>
    <property type="molecule type" value="Genomic_DNA"/>
</dbReference>
<name>A0A9Q9AJM4_9PEZI</name>
<reference evidence="1" key="1">
    <citation type="submission" date="2022-06" db="EMBL/GenBank/DDBJ databases">
        <title>Complete genome sequences of two strains of the flax pathogen Septoria linicola.</title>
        <authorList>
            <person name="Lapalu N."/>
            <person name="Simon A."/>
            <person name="Demenou B."/>
            <person name="Paumier D."/>
            <person name="Guillot M.-P."/>
            <person name="Gout L."/>
            <person name="Valade R."/>
        </authorList>
    </citation>
    <scope>NUCLEOTIDE SEQUENCE</scope>
    <source>
        <strain evidence="1">SE15195</strain>
    </source>
</reference>